<dbReference type="InterPro" id="IPR017911">
    <property type="entry name" value="MacB-like_ATP-bd"/>
</dbReference>
<dbReference type="OrthoDB" id="9802264at2"/>
<organism evidence="5 6">
    <name type="scientific">Paracoccus contaminans</name>
    <dbReference type="NCBI Taxonomy" id="1945662"/>
    <lineage>
        <taxon>Bacteria</taxon>
        <taxon>Pseudomonadati</taxon>
        <taxon>Pseudomonadota</taxon>
        <taxon>Alphaproteobacteria</taxon>
        <taxon>Rhodobacterales</taxon>
        <taxon>Paracoccaceae</taxon>
        <taxon>Paracoccus</taxon>
    </lineage>
</organism>
<protein>
    <submittedName>
        <fullName evidence="5">ABC transporter ATP-binding protein</fullName>
    </submittedName>
</protein>
<keyword evidence="1" id="KW-0813">Transport</keyword>
<dbReference type="PROSITE" id="PS50893">
    <property type="entry name" value="ABC_TRANSPORTER_2"/>
    <property type="match status" value="1"/>
</dbReference>
<accession>A0A1W6CW52</accession>
<dbReference type="InterPro" id="IPR015854">
    <property type="entry name" value="ABC_transpr_LolD-like"/>
</dbReference>
<dbReference type="STRING" id="1945662.B0A89_05150"/>
<dbReference type="GO" id="GO:0005886">
    <property type="term" value="C:plasma membrane"/>
    <property type="evidence" value="ECO:0007669"/>
    <property type="project" value="TreeGrafter"/>
</dbReference>
<evidence type="ECO:0000313" key="6">
    <source>
        <dbReference type="Proteomes" id="UP000193017"/>
    </source>
</evidence>
<evidence type="ECO:0000256" key="1">
    <source>
        <dbReference type="ARBA" id="ARBA00022448"/>
    </source>
</evidence>
<keyword evidence="3 5" id="KW-0067">ATP-binding</keyword>
<dbReference type="PANTHER" id="PTHR24220">
    <property type="entry name" value="IMPORT ATP-BINDING PROTEIN"/>
    <property type="match status" value="1"/>
</dbReference>
<dbReference type="SUPFAM" id="SSF52540">
    <property type="entry name" value="P-loop containing nucleoside triphosphate hydrolases"/>
    <property type="match status" value="1"/>
</dbReference>
<dbReference type="RefSeq" id="WP_085377219.1">
    <property type="nucleotide sequence ID" value="NZ_CP020612.1"/>
</dbReference>
<dbReference type="PROSITE" id="PS00211">
    <property type="entry name" value="ABC_TRANSPORTER_1"/>
    <property type="match status" value="1"/>
</dbReference>
<dbReference type="GO" id="GO:0016887">
    <property type="term" value="F:ATP hydrolysis activity"/>
    <property type="evidence" value="ECO:0007669"/>
    <property type="project" value="InterPro"/>
</dbReference>
<proteinExistence type="predicted"/>
<feature type="domain" description="ABC transporter" evidence="4">
    <location>
        <begin position="10"/>
        <end position="227"/>
    </location>
</feature>
<dbReference type="GO" id="GO:0005524">
    <property type="term" value="F:ATP binding"/>
    <property type="evidence" value="ECO:0007669"/>
    <property type="project" value="UniProtKB-KW"/>
</dbReference>
<evidence type="ECO:0000256" key="3">
    <source>
        <dbReference type="ARBA" id="ARBA00022840"/>
    </source>
</evidence>
<dbReference type="Gene3D" id="3.40.50.300">
    <property type="entry name" value="P-loop containing nucleotide triphosphate hydrolases"/>
    <property type="match status" value="1"/>
</dbReference>
<dbReference type="KEGG" id="pcon:B0A89_05150"/>
<evidence type="ECO:0000259" key="4">
    <source>
        <dbReference type="PROSITE" id="PS50893"/>
    </source>
</evidence>
<name>A0A1W6CW52_9RHOB</name>
<dbReference type="AlphaFoldDB" id="A0A1W6CW52"/>
<evidence type="ECO:0000256" key="2">
    <source>
        <dbReference type="ARBA" id="ARBA00022741"/>
    </source>
</evidence>
<dbReference type="EMBL" id="CP020612">
    <property type="protein sequence ID" value="ARJ69102.1"/>
    <property type="molecule type" value="Genomic_DNA"/>
</dbReference>
<dbReference type="GO" id="GO:0022857">
    <property type="term" value="F:transmembrane transporter activity"/>
    <property type="evidence" value="ECO:0007669"/>
    <property type="project" value="TreeGrafter"/>
</dbReference>
<sequence>MHAPETPAVLTLTGLRKSFPAQGGSVPVLAGVSLRLADGETLALTGESGSGKSTLLHLIAGLDRADAGTITVAGQDVTAMSEAEAARLRRRTVAMIFQAYNLIPSMTVAENLAFHARLAGRFDPRWTDELAARLGLAPLAGRMPDALSGGQRQRVAIGRAMALRPRLLLADEPTGSLDEDTAERMMAALRDLVADTGCALLMVTHSPRLAAALDRRVHLSHGRVAAA</sequence>
<gene>
    <name evidence="5" type="ORF">B0A89_05150</name>
</gene>
<dbReference type="SMART" id="SM00382">
    <property type="entry name" value="AAA"/>
    <property type="match status" value="1"/>
</dbReference>
<dbReference type="InterPro" id="IPR003593">
    <property type="entry name" value="AAA+_ATPase"/>
</dbReference>
<dbReference type="InterPro" id="IPR017871">
    <property type="entry name" value="ABC_transporter-like_CS"/>
</dbReference>
<keyword evidence="2" id="KW-0547">Nucleotide-binding</keyword>
<dbReference type="InterPro" id="IPR003439">
    <property type="entry name" value="ABC_transporter-like_ATP-bd"/>
</dbReference>
<evidence type="ECO:0000313" key="5">
    <source>
        <dbReference type="EMBL" id="ARJ69102.1"/>
    </source>
</evidence>
<dbReference type="PANTHER" id="PTHR24220:SF659">
    <property type="entry name" value="TRANSPORTER, PUTATIVE-RELATED"/>
    <property type="match status" value="1"/>
</dbReference>
<dbReference type="CDD" id="cd03255">
    <property type="entry name" value="ABC_MJ0796_LolCDE_FtsE"/>
    <property type="match status" value="1"/>
</dbReference>
<dbReference type="InterPro" id="IPR027417">
    <property type="entry name" value="P-loop_NTPase"/>
</dbReference>
<keyword evidence="6" id="KW-1185">Reference proteome</keyword>
<dbReference type="Proteomes" id="UP000193017">
    <property type="component" value="Chromosome"/>
</dbReference>
<dbReference type="Pfam" id="PF00005">
    <property type="entry name" value="ABC_tran"/>
    <property type="match status" value="1"/>
</dbReference>
<reference evidence="5 6" key="1">
    <citation type="submission" date="2017-03" db="EMBL/GenBank/DDBJ databases">
        <title>Genome sequence of Paracoccus contaminans isolated from a water microcosm.</title>
        <authorList>
            <person name="Aurass P."/>
            <person name="Karste S."/>
            <person name="Trost E."/>
            <person name="Glaeser S.P."/>
            <person name="Kaempfer P."/>
            <person name="Flieger A."/>
        </authorList>
    </citation>
    <scope>NUCLEOTIDE SEQUENCE [LARGE SCALE GENOMIC DNA]</scope>
    <source>
        <strain evidence="6">RKI 16-01929T\LMG 29738T\CCM 8701T\CIP 111112T</strain>
    </source>
</reference>